<proteinExistence type="predicted"/>
<gene>
    <name evidence="2" type="ORF">GALL_462220</name>
</gene>
<dbReference type="GO" id="GO:0005524">
    <property type="term" value="F:ATP binding"/>
    <property type="evidence" value="ECO:0007669"/>
    <property type="project" value="InterPro"/>
</dbReference>
<dbReference type="Pfam" id="PF00004">
    <property type="entry name" value="AAA"/>
    <property type="match status" value="1"/>
</dbReference>
<protein>
    <recommendedName>
        <fullName evidence="1">ATPase AAA-type core domain-containing protein</fullName>
    </recommendedName>
</protein>
<feature type="domain" description="ATPase AAA-type core" evidence="1">
    <location>
        <begin position="7"/>
        <end position="88"/>
    </location>
</feature>
<name>A0A1J5Q3W3_9ZZZZ</name>
<organism evidence="2">
    <name type="scientific">mine drainage metagenome</name>
    <dbReference type="NCBI Taxonomy" id="410659"/>
    <lineage>
        <taxon>unclassified sequences</taxon>
        <taxon>metagenomes</taxon>
        <taxon>ecological metagenomes</taxon>
    </lineage>
</organism>
<accession>A0A1J5Q3W3</accession>
<sequence>MSQINFIFGSNGTGKTTISRVIADDDGFPTCKVTWKDGTKLQKELLNARVAINIQRLARKRKEPSRIVELESIDNVVNAITTQVDATNALVAGHNKMVAIFEESGHSAHYKMIMGAAFEESVIE</sequence>
<dbReference type="EMBL" id="MLJW01003393">
    <property type="protein sequence ID" value="OIQ72155.1"/>
    <property type="molecule type" value="Genomic_DNA"/>
</dbReference>
<comment type="caution">
    <text evidence="2">The sequence shown here is derived from an EMBL/GenBank/DDBJ whole genome shotgun (WGS) entry which is preliminary data.</text>
</comment>
<evidence type="ECO:0000313" key="2">
    <source>
        <dbReference type="EMBL" id="OIQ72155.1"/>
    </source>
</evidence>
<dbReference type="SUPFAM" id="SSF52540">
    <property type="entry name" value="P-loop containing nucleoside triphosphate hydrolases"/>
    <property type="match status" value="1"/>
</dbReference>
<dbReference type="AlphaFoldDB" id="A0A1J5Q3W3"/>
<dbReference type="InterPro" id="IPR003959">
    <property type="entry name" value="ATPase_AAA_core"/>
</dbReference>
<reference evidence="2" key="1">
    <citation type="submission" date="2016-10" db="EMBL/GenBank/DDBJ databases">
        <title>Sequence of Gallionella enrichment culture.</title>
        <authorList>
            <person name="Poehlein A."/>
            <person name="Muehling M."/>
            <person name="Daniel R."/>
        </authorList>
    </citation>
    <scope>NUCLEOTIDE SEQUENCE</scope>
</reference>
<dbReference type="InterPro" id="IPR027417">
    <property type="entry name" value="P-loop_NTPase"/>
</dbReference>
<dbReference type="GO" id="GO:0016887">
    <property type="term" value="F:ATP hydrolysis activity"/>
    <property type="evidence" value="ECO:0007669"/>
    <property type="project" value="InterPro"/>
</dbReference>
<evidence type="ECO:0000259" key="1">
    <source>
        <dbReference type="Pfam" id="PF00004"/>
    </source>
</evidence>